<sequence length="289" mass="31486">MAQAETALLEDKDDLTEELETEELGAKLLDEDENDQNEGDENDEDHDEGDEIVLDGDDGSHPQDDEQRGIRKRINKLNAKVVKAETGQEQSAADLEVANERNRLLQLALDTQNAPVDGPPNPDDFDDGVTDAGYISAFQNHIANGVKADMLQAQQTTQTQTEAASNLEERQFAHYKKADTLKVKDYDDTENKAIAILGQEITNQVISASDKSPELLYYLGKNPEKAKEISALIKSDPVKGVLQIGRLEARLVARPKAKTNHAPSPDSELSGGGSGRPKGKRGPTGATFE</sequence>
<dbReference type="Proteomes" id="UP000218327">
    <property type="component" value="Unassembled WGS sequence"/>
</dbReference>
<feature type="compositionally biased region" description="Acidic residues" evidence="1">
    <location>
        <begin position="30"/>
        <end position="57"/>
    </location>
</feature>
<feature type="region of interest" description="Disordered" evidence="1">
    <location>
        <begin position="253"/>
        <end position="289"/>
    </location>
</feature>
<feature type="region of interest" description="Disordered" evidence="1">
    <location>
        <begin position="1"/>
        <end position="71"/>
    </location>
</feature>
<evidence type="ECO:0000256" key="1">
    <source>
        <dbReference type="SAM" id="MobiDB-lite"/>
    </source>
</evidence>
<feature type="compositionally biased region" description="Acidic residues" evidence="1">
    <location>
        <begin position="11"/>
        <end position="23"/>
    </location>
</feature>
<reference evidence="3" key="1">
    <citation type="submission" date="2017-08" db="EMBL/GenBank/DDBJ databases">
        <title>A dynamic microbial community with high functional redundancy inhabits the cold, oxic subseafloor aquifer.</title>
        <authorList>
            <person name="Tully B.J."/>
            <person name="Wheat C.G."/>
            <person name="Glazer B.T."/>
            <person name="Huber J.A."/>
        </authorList>
    </citation>
    <scope>NUCLEOTIDE SEQUENCE [LARGE SCALE GENOMIC DNA]</scope>
</reference>
<evidence type="ECO:0000313" key="2">
    <source>
        <dbReference type="EMBL" id="PCJ24146.1"/>
    </source>
</evidence>
<dbReference type="InterPro" id="IPR015385">
    <property type="entry name" value="Phage_P22_Gp8_scaffold"/>
</dbReference>
<feature type="compositionally biased region" description="Basic and acidic residues" evidence="1">
    <location>
        <begin position="58"/>
        <end position="69"/>
    </location>
</feature>
<dbReference type="AlphaFoldDB" id="A0A2A5AZ67"/>
<protein>
    <submittedName>
        <fullName evidence="2">Uncharacterized protein</fullName>
    </submittedName>
</protein>
<organism evidence="2 3">
    <name type="scientific">SAR86 cluster bacterium</name>
    <dbReference type="NCBI Taxonomy" id="2030880"/>
    <lineage>
        <taxon>Bacteria</taxon>
        <taxon>Pseudomonadati</taxon>
        <taxon>Pseudomonadota</taxon>
        <taxon>Gammaproteobacteria</taxon>
        <taxon>SAR86 cluster</taxon>
    </lineage>
</organism>
<name>A0A2A5AZ67_9GAMM</name>
<dbReference type="EMBL" id="NVVJ01000030">
    <property type="protein sequence ID" value="PCJ24146.1"/>
    <property type="molecule type" value="Genomic_DNA"/>
</dbReference>
<evidence type="ECO:0000313" key="3">
    <source>
        <dbReference type="Proteomes" id="UP000218327"/>
    </source>
</evidence>
<proteinExistence type="predicted"/>
<dbReference type="Pfam" id="PF09306">
    <property type="entry name" value="Phage-scaffold"/>
    <property type="match status" value="1"/>
</dbReference>
<gene>
    <name evidence="2" type="ORF">COA96_10395</name>
</gene>
<accession>A0A2A5AZ67</accession>
<comment type="caution">
    <text evidence="2">The sequence shown here is derived from an EMBL/GenBank/DDBJ whole genome shotgun (WGS) entry which is preliminary data.</text>
</comment>